<keyword evidence="12" id="KW-1185">Reference proteome</keyword>
<protein>
    <recommendedName>
        <fullName evidence="3">Pre-mRNA-splicing factor CWC25</fullName>
    </recommendedName>
</protein>
<accession>A0AAV5R338</accession>
<dbReference type="Proteomes" id="UP001378960">
    <property type="component" value="Unassembled WGS sequence"/>
</dbReference>
<evidence type="ECO:0000256" key="8">
    <source>
        <dbReference type="ARBA" id="ARBA00023242"/>
    </source>
</evidence>
<dbReference type="Pfam" id="PF12542">
    <property type="entry name" value="CWC25"/>
    <property type="match status" value="1"/>
</dbReference>
<feature type="compositionally biased region" description="Basic and acidic residues" evidence="9">
    <location>
        <begin position="106"/>
        <end position="131"/>
    </location>
</feature>
<feature type="region of interest" description="Disordered" evidence="9">
    <location>
        <begin position="168"/>
        <end position="252"/>
    </location>
</feature>
<dbReference type="AlphaFoldDB" id="A0AAV5R338"/>
<organism evidence="11 12">
    <name type="scientific">Pichia kluyveri</name>
    <name type="common">Yeast</name>
    <dbReference type="NCBI Taxonomy" id="36015"/>
    <lineage>
        <taxon>Eukaryota</taxon>
        <taxon>Fungi</taxon>
        <taxon>Dikarya</taxon>
        <taxon>Ascomycota</taxon>
        <taxon>Saccharomycotina</taxon>
        <taxon>Pichiomycetes</taxon>
        <taxon>Pichiales</taxon>
        <taxon>Pichiaceae</taxon>
        <taxon>Pichia</taxon>
    </lineage>
</organism>
<evidence type="ECO:0000256" key="3">
    <source>
        <dbReference type="ARBA" id="ARBA00020646"/>
    </source>
</evidence>
<feature type="compositionally biased region" description="Basic and acidic residues" evidence="9">
    <location>
        <begin position="182"/>
        <end position="202"/>
    </location>
</feature>
<dbReference type="InterPro" id="IPR022209">
    <property type="entry name" value="CWC25"/>
</dbReference>
<keyword evidence="5" id="KW-0747">Spliceosome</keyword>
<evidence type="ECO:0000256" key="4">
    <source>
        <dbReference type="ARBA" id="ARBA00022664"/>
    </source>
</evidence>
<evidence type="ECO:0000256" key="5">
    <source>
        <dbReference type="ARBA" id="ARBA00022728"/>
    </source>
</evidence>
<dbReference type="InterPro" id="IPR019339">
    <property type="entry name" value="CIR_N_dom"/>
</dbReference>
<dbReference type="InterPro" id="IPR051376">
    <property type="entry name" value="CWC25_splicing_factor"/>
</dbReference>
<feature type="region of interest" description="Disordered" evidence="9">
    <location>
        <begin position="101"/>
        <end position="138"/>
    </location>
</feature>
<dbReference type="Pfam" id="PF10197">
    <property type="entry name" value="Cir_N"/>
    <property type="match status" value="1"/>
</dbReference>
<sequence length="252" mass="29927">MPSDLNLKKSWNPKLIRNREKVWEKEREILNEYKKSQQHNAKLKEISEKNELLSLAKSLNEPSEKKDVKTSWMYNSPNIGNGKDEGFDEDVLLGKRKIDNLSSLNKNKDKSSRMDKIIKHGLEKKSEEPIKDTAIGTGTIDKYAELEKMSKSDPLYKIKLKELQRQEQLEKQKKLMKNLKKDRKERDGDSHERTTSSYRSRDSSYTGNSRHRQSTNRYESKNSERHPYRSEGYRSSREYDPERRSHSYRDRR</sequence>
<dbReference type="PANTHER" id="PTHR16196">
    <property type="entry name" value="CELL CYCLE CONTROL PROTEIN CWF25"/>
    <property type="match status" value="1"/>
</dbReference>
<keyword evidence="6" id="KW-0175">Coiled coil</keyword>
<comment type="similarity">
    <text evidence="2">Belongs to the CWC25 family.</text>
</comment>
<keyword evidence="7" id="KW-0508">mRNA splicing</keyword>
<dbReference type="GO" id="GO:0000398">
    <property type="term" value="P:mRNA splicing, via spliceosome"/>
    <property type="evidence" value="ECO:0007669"/>
    <property type="project" value="TreeGrafter"/>
</dbReference>
<name>A0AAV5R338_PICKL</name>
<comment type="subcellular location">
    <subcellularLocation>
        <location evidence="1">Nucleus</location>
    </subcellularLocation>
</comment>
<feature type="compositionally biased region" description="Basic and acidic residues" evidence="9">
    <location>
        <begin position="218"/>
        <end position="252"/>
    </location>
</feature>
<feature type="domain" description="CBF1-interacting co-repressor CIR N-terminal" evidence="10">
    <location>
        <begin position="10"/>
        <end position="46"/>
    </location>
</feature>
<gene>
    <name evidence="11" type="ORF">DAPK24_024400</name>
</gene>
<reference evidence="11 12" key="1">
    <citation type="journal article" date="2023" name="Elife">
        <title>Identification of key yeast species and microbe-microbe interactions impacting larval growth of Drosophila in the wild.</title>
        <authorList>
            <person name="Mure A."/>
            <person name="Sugiura Y."/>
            <person name="Maeda R."/>
            <person name="Honda K."/>
            <person name="Sakurai N."/>
            <person name="Takahashi Y."/>
            <person name="Watada M."/>
            <person name="Katoh T."/>
            <person name="Gotoh A."/>
            <person name="Gotoh Y."/>
            <person name="Taniguchi I."/>
            <person name="Nakamura K."/>
            <person name="Hayashi T."/>
            <person name="Katayama T."/>
            <person name="Uemura T."/>
            <person name="Hattori Y."/>
        </authorList>
    </citation>
    <scope>NUCLEOTIDE SEQUENCE [LARGE SCALE GENOMIC DNA]</scope>
    <source>
        <strain evidence="11 12">PK-24</strain>
    </source>
</reference>
<dbReference type="EMBL" id="BTGB01000003">
    <property type="protein sequence ID" value="GMM45865.1"/>
    <property type="molecule type" value="Genomic_DNA"/>
</dbReference>
<dbReference type="GO" id="GO:0005684">
    <property type="term" value="C:U2-type spliceosomal complex"/>
    <property type="evidence" value="ECO:0007669"/>
    <property type="project" value="TreeGrafter"/>
</dbReference>
<evidence type="ECO:0000313" key="11">
    <source>
        <dbReference type="EMBL" id="GMM45865.1"/>
    </source>
</evidence>
<evidence type="ECO:0000256" key="9">
    <source>
        <dbReference type="SAM" id="MobiDB-lite"/>
    </source>
</evidence>
<comment type="caution">
    <text evidence="11">The sequence shown here is derived from an EMBL/GenBank/DDBJ whole genome shotgun (WGS) entry which is preliminary data.</text>
</comment>
<evidence type="ECO:0000256" key="6">
    <source>
        <dbReference type="ARBA" id="ARBA00023054"/>
    </source>
</evidence>
<dbReference type="SMART" id="SM01083">
    <property type="entry name" value="Cir_N"/>
    <property type="match status" value="1"/>
</dbReference>
<evidence type="ECO:0000259" key="10">
    <source>
        <dbReference type="SMART" id="SM01083"/>
    </source>
</evidence>
<evidence type="ECO:0000256" key="7">
    <source>
        <dbReference type="ARBA" id="ARBA00023187"/>
    </source>
</evidence>
<keyword evidence="8" id="KW-0539">Nucleus</keyword>
<proteinExistence type="inferred from homology"/>
<evidence type="ECO:0000256" key="2">
    <source>
        <dbReference type="ARBA" id="ARBA00006695"/>
    </source>
</evidence>
<evidence type="ECO:0000313" key="12">
    <source>
        <dbReference type="Proteomes" id="UP001378960"/>
    </source>
</evidence>
<feature type="region of interest" description="Disordered" evidence="9">
    <location>
        <begin position="64"/>
        <end position="86"/>
    </location>
</feature>
<evidence type="ECO:0000256" key="1">
    <source>
        <dbReference type="ARBA" id="ARBA00004123"/>
    </source>
</evidence>
<keyword evidence="4" id="KW-0507">mRNA processing</keyword>
<dbReference type="PANTHER" id="PTHR16196:SF0">
    <property type="entry name" value="PRE-MRNA-SPLICING FACTOR CWC25 HOMOLOG"/>
    <property type="match status" value="1"/>
</dbReference>